<evidence type="ECO:0000313" key="4">
    <source>
        <dbReference type="Proteomes" id="UP001163739"/>
    </source>
</evidence>
<evidence type="ECO:0000256" key="1">
    <source>
        <dbReference type="SAM" id="SignalP"/>
    </source>
</evidence>
<dbReference type="RefSeq" id="WP_265048545.1">
    <property type="nucleotide sequence ID" value="NZ_CP100390.1"/>
</dbReference>
<protein>
    <submittedName>
        <fullName evidence="3">Iron ABC transporter substrate-binding protein</fullName>
    </submittedName>
</protein>
<evidence type="ECO:0000313" key="3">
    <source>
        <dbReference type="EMBL" id="UZE97064.1"/>
    </source>
</evidence>
<accession>A0ABY6N4Q1</accession>
<name>A0ABY6N4Q1_9ALTE</name>
<dbReference type="InterPro" id="IPR050902">
    <property type="entry name" value="ABC_Transporter_SBP"/>
</dbReference>
<keyword evidence="1" id="KW-0732">Signal</keyword>
<dbReference type="PANTHER" id="PTHR30535">
    <property type="entry name" value="VITAMIN B12-BINDING PROTEIN"/>
    <property type="match status" value="1"/>
</dbReference>
<evidence type="ECO:0000259" key="2">
    <source>
        <dbReference type="PROSITE" id="PS50983"/>
    </source>
</evidence>
<proteinExistence type="predicted"/>
<reference evidence="3" key="1">
    <citation type="submission" date="2022-06" db="EMBL/GenBank/DDBJ databases">
        <title>Alkalimarinus sp. nov., isolated from gut of a Alitta virens.</title>
        <authorList>
            <person name="Yang A.I."/>
            <person name="Shin N.-R."/>
        </authorList>
    </citation>
    <scope>NUCLEOTIDE SEQUENCE</scope>
    <source>
        <strain evidence="3">A2M4</strain>
    </source>
</reference>
<keyword evidence="4" id="KW-1185">Reference proteome</keyword>
<feature type="signal peptide" evidence="1">
    <location>
        <begin position="1"/>
        <end position="27"/>
    </location>
</feature>
<dbReference type="PANTHER" id="PTHR30535:SF34">
    <property type="entry name" value="MOLYBDATE-BINDING PROTEIN MOLA"/>
    <property type="match status" value="1"/>
</dbReference>
<gene>
    <name evidence="3" type="ORF">NKI27_04760</name>
</gene>
<dbReference type="EMBL" id="CP100390">
    <property type="protein sequence ID" value="UZE97064.1"/>
    <property type="molecule type" value="Genomic_DNA"/>
</dbReference>
<dbReference type="SUPFAM" id="SSF53807">
    <property type="entry name" value="Helical backbone' metal receptor"/>
    <property type="match status" value="1"/>
</dbReference>
<dbReference type="InterPro" id="IPR002491">
    <property type="entry name" value="ABC_transptr_periplasmic_BD"/>
</dbReference>
<dbReference type="PROSITE" id="PS50983">
    <property type="entry name" value="FE_B12_PBP"/>
    <property type="match status" value="1"/>
</dbReference>
<feature type="domain" description="Fe/B12 periplasmic-binding" evidence="2">
    <location>
        <begin position="51"/>
        <end position="367"/>
    </location>
</feature>
<feature type="chain" id="PRO_5046054607" evidence="1">
    <location>
        <begin position="28"/>
        <end position="415"/>
    </location>
</feature>
<dbReference type="Proteomes" id="UP001163739">
    <property type="component" value="Chromosome"/>
</dbReference>
<dbReference type="Gene3D" id="3.40.50.1980">
    <property type="entry name" value="Nitrogenase molybdenum iron protein domain"/>
    <property type="match status" value="2"/>
</dbReference>
<sequence>MYSVFRCLTKSLWLVITLSVFSGISLAETSASRTVVDLAGREVTIPVNAERIIIGESRYIPALAIVEEDPISKIVGMLADLKLTAPGTYRQFQDRFPEIENIPLIGHTSADSFSVEQVLTLRAEVAIFGLEGHGPTARHAHVVTQLEQAGVAVVFLDFRKNPLANTPKSIALLGKIFGQEQRAEAFNQFYREQLQRVTDGLAQRNSSLAPPSVFIHSRVGIMDMCCETMVRGMMADFSDHVSANNIAKPIVPGAAGVMNLEYLLTFQPQVYIATAVGSSDTWAAGHTSHADNIPPYIVLGSDVSEDVARASFNNALSASNTRGVKQLEAVKQGQAYAIWHHFYNTPLNVVAVQVFAKWLYPDTFQALDPKATLDELYRRFQPFPVKGTYWVSLNKHPPKPMALVTTMPDNTGNQQ</sequence>
<organism evidence="3 4">
    <name type="scientific">Alkalimarinus alittae</name>
    <dbReference type="NCBI Taxonomy" id="2961619"/>
    <lineage>
        <taxon>Bacteria</taxon>
        <taxon>Pseudomonadati</taxon>
        <taxon>Pseudomonadota</taxon>
        <taxon>Gammaproteobacteria</taxon>
        <taxon>Alteromonadales</taxon>
        <taxon>Alteromonadaceae</taxon>
        <taxon>Alkalimarinus</taxon>
    </lineage>
</organism>